<dbReference type="EMBL" id="JAQGDS010000006">
    <property type="protein sequence ID" value="KAJ6259557.1"/>
    <property type="molecule type" value="Genomic_DNA"/>
</dbReference>
<reference evidence="2" key="1">
    <citation type="submission" date="2023-01" db="EMBL/GenBank/DDBJ databases">
        <title>The chitinases involved in constricting ring structure development in the nematode-trapping fungus Drechslerella dactyloides.</title>
        <authorList>
            <person name="Wang R."/>
            <person name="Zhang L."/>
            <person name="Tang P."/>
            <person name="Li S."/>
            <person name="Liang L."/>
        </authorList>
    </citation>
    <scope>NUCLEOTIDE SEQUENCE</scope>
    <source>
        <strain evidence="2">YMF1.00031</strain>
    </source>
</reference>
<name>A0AAD6J027_DREDA</name>
<dbReference type="Proteomes" id="UP001221413">
    <property type="component" value="Unassembled WGS sequence"/>
</dbReference>
<feature type="region of interest" description="Disordered" evidence="1">
    <location>
        <begin position="23"/>
        <end position="65"/>
    </location>
</feature>
<protein>
    <submittedName>
        <fullName evidence="2">Uncharacterized protein</fullName>
    </submittedName>
</protein>
<comment type="caution">
    <text evidence="2">The sequence shown here is derived from an EMBL/GenBank/DDBJ whole genome shotgun (WGS) entry which is preliminary data.</text>
</comment>
<feature type="compositionally biased region" description="Acidic residues" evidence="1">
    <location>
        <begin position="89"/>
        <end position="99"/>
    </location>
</feature>
<evidence type="ECO:0000256" key="1">
    <source>
        <dbReference type="SAM" id="MobiDB-lite"/>
    </source>
</evidence>
<dbReference type="AlphaFoldDB" id="A0AAD6J027"/>
<evidence type="ECO:0000313" key="3">
    <source>
        <dbReference type="Proteomes" id="UP001221413"/>
    </source>
</evidence>
<gene>
    <name evidence="2" type="ORF">Dda_5194</name>
</gene>
<evidence type="ECO:0000313" key="2">
    <source>
        <dbReference type="EMBL" id="KAJ6259557.1"/>
    </source>
</evidence>
<proteinExistence type="predicted"/>
<accession>A0AAD6J027</accession>
<feature type="region of interest" description="Disordered" evidence="1">
    <location>
        <begin position="82"/>
        <end position="139"/>
    </location>
</feature>
<sequence>MSATRADRPETMEMLTMMTCRRAQQMSRRGGIHERGAGRRRYAVGKQLVGRDEEAPADQDIAPELQMDVDAAATCCGGKAQVSVSPAFEEQEKEKEDEDEGRRRRGRTEGNKQPAASGRRYPDIARSLQELTRGKRGGV</sequence>
<organism evidence="2 3">
    <name type="scientific">Drechslerella dactyloides</name>
    <name type="common">Nematode-trapping fungus</name>
    <name type="synonym">Arthrobotrys dactyloides</name>
    <dbReference type="NCBI Taxonomy" id="74499"/>
    <lineage>
        <taxon>Eukaryota</taxon>
        <taxon>Fungi</taxon>
        <taxon>Dikarya</taxon>
        <taxon>Ascomycota</taxon>
        <taxon>Pezizomycotina</taxon>
        <taxon>Orbiliomycetes</taxon>
        <taxon>Orbiliales</taxon>
        <taxon>Orbiliaceae</taxon>
        <taxon>Drechslerella</taxon>
    </lineage>
</organism>
<keyword evidence="3" id="KW-1185">Reference proteome</keyword>